<dbReference type="PROSITE" id="PS00028">
    <property type="entry name" value="ZINC_FINGER_C2H2_1"/>
    <property type="match status" value="1"/>
</dbReference>
<accession>X1JIX3</accession>
<proteinExistence type="predicted"/>
<organism evidence="2">
    <name type="scientific">marine sediment metagenome</name>
    <dbReference type="NCBI Taxonomy" id="412755"/>
    <lineage>
        <taxon>unclassified sequences</taxon>
        <taxon>metagenomes</taxon>
        <taxon>ecological metagenomes</taxon>
    </lineage>
</organism>
<dbReference type="InterPro" id="IPR013087">
    <property type="entry name" value="Znf_C2H2_type"/>
</dbReference>
<feature type="non-terminal residue" evidence="2">
    <location>
        <position position="1"/>
    </location>
</feature>
<evidence type="ECO:0000313" key="2">
    <source>
        <dbReference type="EMBL" id="GAH81440.1"/>
    </source>
</evidence>
<protein>
    <recommendedName>
        <fullName evidence="1">C2H2-type domain-containing protein</fullName>
    </recommendedName>
</protein>
<dbReference type="EMBL" id="BARU01039469">
    <property type="protein sequence ID" value="GAH81440.1"/>
    <property type="molecule type" value="Genomic_DNA"/>
</dbReference>
<comment type="caution">
    <text evidence="2">The sequence shown here is derived from an EMBL/GenBank/DDBJ whole genome shotgun (WGS) entry which is preliminary data.</text>
</comment>
<evidence type="ECO:0000259" key="1">
    <source>
        <dbReference type="PROSITE" id="PS50157"/>
    </source>
</evidence>
<dbReference type="AlphaFoldDB" id="X1JIX3"/>
<gene>
    <name evidence="2" type="ORF">S03H2_61171</name>
</gene>
<reference evidence="2" key="1">
    <citation type="journal article" date="2014" name="Front. Microbiol.">
        <title>High frequency of phylogenetically diverse reductive dehalogenase-homologous genes in deep subseafloor sedimentary metagenomes.</title>
        <authorList>
            <person name="Kawai M."/>
            <person name="Futagami T."/>
            <person name="Toyoda A."/>
            <person name="Takaki Y."/>
            <person name="Nishi S."/>
            <person name="Hori S."/>
            <person name="Arai W."/>
            <person name="Tsubouchi T."/>
            <person name="Morono Y."/>
            <person name="Uchiyama I."/>
            <person name="Ito T."/>
            <person name="Fujiyama A."/>
            <person name="Inagaki F."/>
            <person name="Takami H."/>
        </authorList>
    </citation>
    <scope>NUCLEOTIDE SEQUENCE</scope>
    <source>
        <strain evidence="2">Expedition CK06-06</strain>
    </source>
</reference>
<dbReference type="SMART" id="SM00355">
    <property type="entry name" value="ZnF_C2H2"/>
    <property type="match status" value="1"/>
</dbReference>
<sequence>VYSCPYCKDSFNTIHELADHIKEKHPDKPPIGEIEITWE</sequence>
<dbReference type="Gene3D" id="3.30.160.60">
    <property type="entry name" value="Classic Zinc Finger"/>
    <property type="match status" value="1"/>
</dbReference>
<dbReference type="PROSITE" id="PS50157">
    <property type="entry name" value="ZINC_FINGER_C2H2_2"/>
    <property type="match status" value="1"/>
</dbReference>
<feature type="domain" description="C2H2-type" evidence="1">
    <location>
        <begin position="2"/>
        <end position="30"/>
    </location>
</feature>
<name>X1JIX3_9ZZZZ</name>